<gene>
    <name evidence="2" type="ORF">Cgig2_017915</name>
</gene>
<accession>A0A9Q1QCY9</accession>
<reference evidence="2" key="1">
    <citation type="submission" date="2022-04" db="EMBL/GenBank/DDBJ databases">
        <title>Carnegiea gigantea Genome sequencing and assembly v2.</title>
        <authorList>
            <person name="Copetti D."/>
            <person name="Sanderson M.J."/>
            <person name="Burquez A."/>
            <person name="Wojciechowski M.F."/>
        </authorList>
    </citation>
    <scope>NUCLEOTIDE SEQUENCE</scope>
    <source>
        <strain evidence="2">SGP5-SGP5p</strain>
        <tissue evidence="2">Aerial part</tissue>
    </source>
</reference>
<evidence type="ECO:0000313" key="2">
    <source>
        <dbReference type="EMBL" id="KAJ8437562.1"/>
    </source>
</evidence>
<dbReference type="Pfam" id="PF04525">
    <property type="entry name" value="LOR"/>
    <property type="match status" value="1"/>
</dbReference>
<dbReference type="InterPro" id="IPR038595">
    <property type="entry name" value="LOR_sf"/>
</dbReference>
<keyword evidence="3" id="KW-1185">Reference proteome</keyword>
<dbReference type="InterPro" id="IPR025659">
    <property type="entry name" value="Tubby-like_C"/>
</dbReference>
<dbReference type="PANTHER" id="PTHR31087">
    <property type="match status" value="1"/>
</dbReference>
<proteinExistence type="inferred from homology"/>
<evidence type="ECO:0000313" key="3">
    <source>
        <dbReference type="Proteomes" id="UP001153076"/>
    </source>
</evidence>
<organism evidence="2 3">
    <name type="scientific">Carnegiea gigantea</name>
    <dbReference type="NCBI Taxonomy" id="171969"/>
    <lineage>
        <taxon>Eukaryota</taxon>
        <taxon>Viridiplantae</taxon>
        <taxon>Streptophyta</taxon>
        <taxon>Embryophyta</taxon>
        <taxon>Tracheophyta</taxon>
        <taxon>Spermatophyta</taxon>
        <taxon>Magnoliopsida</taxon>
        <taxon>eudicotyledons</taxon>
        <taxon>Gunneridae</taxon>
        <taxon>Pentapetalae</taxon>
        <taxon>Caryophyllales</taxon>
        <taxon>Cactineae</taxon>
        <taxon>Cactaceae</taxon>
        <taxon>Cactoideae</taxon>
        <taxon>Echinocereeae</taxon>
        <taxon>Carnegiea</taxon>
    </lineage>
</organism>
<comment type="caution">
    <text evidence="2">The sequence shown here is derived from an EMBL/GenBank/DDBJ whole genome shotgun (WGS) entry which is preliminary data.</text>
</comment>
<dbReference type="SUPFAM" id="SSF54518">
    <property type="entry name" value="Tubby C-terminal domain-like"/>
    <property type="match status" value="1"/>
</dbReference>
<name>A0A9Q1QCY9_9CARY</name>
<evidence type="ECO:0000256" key="1">
    <source>
        <dbReference type="ARBA" id="ARBA00005437"/>
    </source>
</evidence>
<dbReference type="Gene3D" id="2.40.160.200">
    <property type="entry name" value="LURP1-related"/>
    <property type="match status" value="1"/>
</dbReference>
<comment type="similarity">
    <text evidence="1">Belongs to the LOR family.</text>
</comment>
<dbReference type="Proteomes" id="UP001153076">
    <property type="component" value="Unassembled WGS sequence"/>
</dbReference>
<sequence length="211" mass="23349">MASSGINFLVPIISKTYCSSSQVVLWVRRRPHVPGGGGLVVMDCSQRVVFKVDGCGIIGKQGELITRDVQGEPILLIRQKGGIVQALSIHKQWKGYSYDYQGLQKLVFSIKEPNACFSRHNAIRISIEPKGSGGHGRDWDFEVKGYFPDRDCSILDPKGNVVAQVGVKEEIEKVMTSKDLYHVVVKPGMDQAFVFGVIAVLDYIHHESTTC</sequence>
<dbReference type="InterPro" id="IPR007612">
    <property type="entry name" value="LOR"/>
</dbReference>
<dbReference type="OrthoDB" id="1916253at2759"/>
<protein>
    <recommendedName>
        <fullName evidence="4">Protein LURP-one-related 6</fullName>
    </recommendedName>
</protein>
<dbReference type="PANTHER" id="PTHR31087:SF3">
    <property type="entry name" value="PROTEIN LURP-ONE-RELATED 6"/>
    <property type="match status" value="1"/>
</dbReference>
<dbReference type="AlphaFoldDB" id="A0A9Q1QCY9"/>
<dbReference type="EMBL" id="JAKOGI010000292">
    <property type="protein sequence ID" value="KAJ8437562.1"/>
    <property type="molecule type" value="Genomic_DNA"/>
</dbReference>
<evidence type="ECO:0008006" key="4">
    <source>
        <dbReference type="Google" id="ProtNLM"/>
    </source>
</evidence>